<protein>
    <submittedName>
        <fullName evidence="18">ATP-dependent zinc metalloprotease FtsH</fullName>
    </submittedName>
</protein>
<evidence type="ECO:0000256" key="6">
    <source>
        <dbReference type="ARBA" id="ARBA00022692"/>
    </source>
</evidence>
<dbReference type="GO" id="GO:0008270">
    <property type="term" value="F:zinc ion binding"/>
    <property type="evidence" value="ECO:0007669"/>
    <property type="project" value="InterPro"/>
</dbReference>
<dbReference type="InterPro" id="IPR003593">
    <property type="entry name" value="AAA+_ATPase"/>
</dbReference>
<dbReference type="PROSITE" id="PS00674">
    <property type="entry name" value="AAA"/>
    <property type="match status" value="1"/>
</dbReference>
<evidence type="ECO:0000256" key="5">
    <source>
        <dbReference type="ARBA" id="ARBA00022670"/>
    </source>
</evidence>
<dbReference type="GO" id="GO:0009535">
    <property type="term" value="C:chloroplast thylakoid membrane"/>
    <property type="evidence" value="ECO:0007669"/>
    <property type="project" value="TreeGrafter"/>
</dbReference>
<dbReference type="SMART" id="SM00382">
    <property type="entry name" value="AAA"/>
    <property type="match status" value="1"/>
</dbReference>
<dbReference type="OrthoDB" id="437583at2759"/>
<dbReference type="Pfam" id="PF01434">
    <property type="entry name" value="Peptidase_M41"/>
    <property type="match status" value="1"/>
</dbReference>
<comment type="subcellular location">
    <subcellularLocation>
        <location evidence="2">Membrane</location>
    </subcellularLocation>
</comment>
<dbReference type="FunFam" id="3.40.50.300:FF:000001">
    <property type="entry name" value="ATP-dependent zinc metalloprotease FtsH"/>
    <property type="match status" value="1"/>
</dbReference>
<dbReference type="EMBL" id="CAMXCT020002190">
    <property type="protein sequence ID" value="CAL1149685.1"/>
    <property type="molecule type" value="Genomic_DNA"/>
</dbReference>
<evidence type="ECO:0000256" key="4">
    <source>
        <dbReference type="ARBA" id="ARBA00010550"/>
    </source>
</evidence>
<dbReference type="Proteomes" id="UP001152797">
    <property type="component" value="Unassembled WGS sequence"/>
</dbReference>
<comment type="cofactor">
    <cofactor evidence="1">
        <name>Zn(2+)</name>
        <dbReference type="ChEBI" id="CHEBI:29105"/>
    </cofactor>
</comment>
<dbReference type="InterPro" id="IPR003959">
    <property type="entry name" value="ATPase_AAA_core"/>
</dbReference>
<dbReference type="GO" id="GO:0005524">
    <property type="term" value="F:ATP binding"/>
    <property type="evidence" value="ECO:0007669"/>
    <property type="project" value="UniProtKB-KW"/>
</dbReference>
<dbReference type="Gene3D" id="1.20.58.760">
    <property type="entry name" value="Peptidase M41"/>
    <property type="match status" value="1"/>
</dbReference>
<organism evidence="17">
    <name type="scientific">Cladocopium goreaui</name>
    <dbReference type="NCBI Taxonomy" id="2562237"/>
    <lineage>
        <taxon>Eukaryota</taxon>
        <taxon>Sar</taxon>
        <taxon>Alveolata</taxon>
        <taxon>Dinophyceae</taxon>
        <taxon>Suessiales</taxon>
        <taxon>Symbiodiniaceae</taxon>
        <taxon>Cladocopium</taxon>
    </lineage>
</organism>
<evidence type="ECO:0000256" key="14">
    <source>
        <dbReference type="ARBA" id="ARBA00023136"/>
    </source>
</evidence>
<keyword evidence="7" id="KW-0479">Metal-binding</keyword>
<dbReference type="InterPro" id="IPR041569">
    <property type="entry name" value="AAA_lid_3"/>
</dbReference>
<sequence>MFDFRRLLGYEGVSRWFHVFSRVVTICPDPNESSPALPTPEVKAKHSPRRDASDPLPEATSTFLGHLYNLAVENTKSEHVDDMLLPVPGEETQKMWKQWKDSRLAEHHDAMVQRSSQKPGDSVLSMDRQVYRVKPDFEPQHLALGEPSCCMSSGKRRLKEWLSRSDGRLDRSCRSCAVRHQVKGSGFNVCFPAQDLGWDQRMKNQRLKQVEADHYAELTLKPKISPFAQAWSQKQAEAGGDGSVFERLYHAALQQEEKKNAVKRDRAEVQSPPRAQSPPRRQIPTSELLYSDALDRRERLHIMKVNNKSRRYYWQLLERQIKAAFEAATNGQPLLAQASLEDFLVGFKCMRPRKNGEVVSKMSRGNRVPLVAGASAAALMVAPAFLTPGTEVPRQLEVAHPVAAPAPPRGAGASLATTVAAAGAMGATAAATARRKANRSHKAAMAVKVNGSEENGLHQLVGKVQELLQKPDQGRLQEVKALAKELRQKDASSDSPLRWMANIAASLLLTQSMALQPAHAGDVVNYSDFLDSINKGEVEMVRVQNDMLSAQYTTKDGSRREVNLIPNAQIEDQLFNQLADKKVDVVMQNASAGGSPLDFLARFAGPIAWLIAGLLLLFGGLPFGGPGGPGGPGGNPFELGKSKARIIKDGDTKVKFADVAGCDGAKTELVEVVDFLKNTSRYSELGAKIPKGALLVGPPGTGKTLLAKAVAGEAGVPFFSISASEFVEIFAGIGASRVRDLFEQAKKNAPCIIFIDEIDAVGRQRSAGFGQGNDEREQTVNQLLTEMDGFESNKGVVVIAATNRADILDQALVRPGRFDRQIQVDPPDVQGRVAILKVHAKDKNLAPGVDLSAIARQTPGMSGADLANLLNEGAIVAARQNKSEIDSEDIFNALERIAIGLEKKDAVMSEQKKKLVAYHEAGHAILGALMNDYDIVSKISIVPRGPAGGVTIFMPSEERLNSGLYSKEFLENRMCVALGGRLAEEIINGKDNVTTGASNDFQQCTQVAKQMVMTLGMSPEIGQRLLGGQQGGGPFMGRDFMGQGAPPISQALKQKVDDEVKRIVDEQYQRGMKLLRDNMFLLDELAKMLMEEEKVSGEQLIKLINKAAAEGKLVMSNAKMAVAAYAGEKVETTADGTLNAKTKHPDKPMMFACADCPRRGFCGSSDVSRGRRGVSRGAVARLGLSHEASEREVPCTSEEVLRRVEDMAADASNGSALPQKVILSAASQALVALAAMAGPLPAQADDVPPLQSMGAPAQQMQQQPGTLRVSGRVTYSRLLEFVDEGSVKRVDFYDQGRTAVALVMIAGREQQLVCDLPGATSGLIDKLVSKNISIEVHQPEKPNPLLGVLGDVAFPLLVIAGLLFLRSRAPGGGGIPGEGGETEGVVVQNLTGTPAIMSAGGAMAAVGHQNDFLLLMTLARCLNASGLGLLFSASTDLLYQLTHPKDTKTAENSDGSQEVEVHHKVQKTLTNIATLSTLLDFFLAPMIGSFMDSVGRLPTMMLAMGCSSLVRFCLAVSPSLKLYMFYRALVSITGNAWLSASSAALGDVFGRGTARFAEASSRVQRFALLAMMLGTFAGRWVKEPQKAFALVGTLQVMAAGAVGCMKESLMSQSKFQRVWFWSVFRRSKALFALAVLSTAMELPDHVATLDQVFRRQKFPKLWTASMESTHMLLLQIAGVFHTFLRARILKHLDSASACRLDNWCNALCFLNNAFSTRPSLLALNPLLSCFQCGGLSLELCLQRQAESVGLGSGALSAADANRSFLPSLLMPRFYSWLYHWSPWPSAPYLVASGMSLLAAEVVGPWTFARL</sequence>
<comment type="caution">
    <text evidence="17">The sequence shown here is derived from an EMBL/GenBank/DDBJ whole genome shotgun (WGS) entry which is preliminary data.</text>
</comment>
<dbReference type="Pfam" id="PF06480">
    <property type="entry name" value="FtsH_ext"/>
    <property type="match status" value="1"/>
</dbReference>
<dbReference type="GO" id="GO:0004222">
    <property type="term" value="F:metalloendopeptidase activity"/>
    <property type="evidence" value="ECO:0007669"/>
    <property type="project" value="InterPro"/>
</dbReference>
<feature type="region of interest" description="Disordered" evidence="15">
    <location>
        <begin position="29"/>
        <end position="58"/>
    </location>
</feature>
<dbReference type="EMBL" id="CAMXCT030002190">
    <property type="protein sequence ID" value="CAL4783622.1"/>
    <property type="molecule type" value="Genomic_DNA"/>
</dbReference>
<evidence type="ECO:0000259" key="16">
    <source>
        <dbReference type="SMART" id="SM00382"/>
    </source>
</evidence>
<dbReference type="InterPro" id="IPR005936">
    <property type="entry name" value="FtsH"/>
</dbReference>
<evidence type="ECO:0000256" key="12">
    <source>
        <dbReference type="ARBA" id="ARBA00022989"/>
    </source>
</evidence>
<dbReference type="InterPro" id="IPR000642">
    <property type="entry name" value="Peptidase_M41"/>
</dbReference>
<keyword evidence="13 18" id="KW-0482">Metalloprotease</keyword>
<evidence type="ECO:0000256" key="2">
    <source>
        <dbReference type="ARBA" id="ARBA00004370"/>
    </source>
</evidence>
<evidence type="ECO:0000256" key="7">
    <source>
        <dbReference type="ARBA" id="ARBA00022723"/>
    </source>
</evidence>
<dbReference type="SUPFAM" id="SSF140990">
    <property type="entry name" value="FtsH protease domain-like"/>
    <property type="match status" value="1"/>
</dbReference>
<dbReference type="Gene3D" id="3.30.720.210">
    <property type="match status" value="2"/>
</dbReference>
<dbReference type="PANTHER" id="PTHR23076:SF113">
    <property type="entry name" value="ATP-DEPENDENT ZINC METALLOPROTEASE FTSH 1, CHLOROPLASTIC-RELATED"/>
    <property type="match status" value="1"/>
</dbReference>
<evidence type="ECO:0000313" key="19">
    <source>
        <dbReference type="Proteomes" id="UP001152797"/>
    </source>
</evidence>
<dbReference type="InterPro" id="IPR036259">
    <property type="entry name" value="MFS_trans_sf"/>
</dbReference>
<dbReference type="Gene3D" id="1.20.1250.20">
    <property type="entry name" value="MFS general substrate transporter like domains"/>
    <property type="match status" value="1"/>
</dbReference>
<dbReference type="InterPro" id="IPR037219">
    <property type="entry name" value="Peptidase_M41-like"/>
</dbReference>
<keyword evidence="19" id="KW-1185">Reference proteome</keyword>
<keyword evidence="11" id="KW-0067">ATP-binding</keyword>
<name>A0A9P1CRR7_9DINO</name>
<dbReference type="GO" id="GO:0004176">
    <property type="term" value="F:ATP-dependent peptidase activity"/>
    <property type="evidence" value="ECO:0007669"/>
    <property type="project" value="InterPro"/>
</dbReference>
<dbReference type="GO" id="GO:0006508">
    <property type="term" value="P:proteolysis"/>
    <property type="evidence" value="ECO:0007669"/>
    <property type="project" value="UniProtKB-KW"/>
</dbReference>
<feature type="compositionally biased region" description="Basic and acidic residues" evidence="15">
    <location>
        <begin position="256"/>
        <end position="268"/>
    </location>
</feature>
<dbReference type="NCBIfam" id="TIGR01241">
    <property type="entry name" value="FtsH_fam"/>
    <property type="match status" value="1"/>
</dbReference>
<evidence type="ECO:0000313" key="17">
    <source>
        <dbReference type="EMBL" id="CAI3996310.1"/>
    </source>
</evidence>
<dbReference type="CDD" id="cd19501">
    <property type="entry name" value="RecA-like_FtsH"/>
    <property type="match status" value="1"/>
</dbReference>
<evidence type="ECO:0000256" key="15">
    <source>
        <dbReference type="SAM" id="MobiDB-lite"/>
    </source>
</evidence>
<feature type="domain" description="AAA+ ATPase" evidence="16">
    <location>
        <begin position="689"/>
        <end position="828"/>
    </location>
</feature>
<keyword evidence="6" id="KW-0812">Transmembrane</keyword>
<dbReference type="InterPro" id="IPR027417">
    <property type="entry name" value="P-loop_NTPase"/>
</dbReference>
<evidence type="ECO:0000256" key="8">
    <source>
        <dbReference type="ARBA" id="ARBA00022741"/>
    </source>
</evidence>
<dbReference type="Pfam" id="PF17862">
    <property type="entry name" value="AAA_lid_3"/>
    <property type="match status" value="1"/>
</dbReference>
<evidence type="ECO:0000256" key="13">
    <source>
        <dbReference type="ARBA" id="ARBA00023049"/>
    </source>
</evidence>
<keyword evidence="14" id="KW-0472">Membrane</keyword>
<evidence type="ECO:0000256" key="11">
    <source>
        <dbReference type="ARBA" id="ARBA00022840"/>
    </source>
</evidence>
<dbReference type="PANTHER" id="PTHR23076">
    <property type="entry name" value="METALLOPROTEASE M41 FTSH"/>
    <property type="match status" value="1"/>
</dbReference>
<evidence type="ECO:0000256" key="3">
    <source>
        <dbReference type="ARBA" id="ARBA00010044"/>
    </source>
</evidence>
<accession>A0A9P1CRR7</accession>
<keyword evidence="12" id="KW-1133">Transmembrane helix</keyword>
<keyword evidence="8" id="KW-0547">Nucleotide-binding</keyword>
<dbReference type="EMBL" id="CAMXCT010002190">
    <property type="protein sequence ID" value="CAI3996310.1"/>
    <property type="molecule type" value="Genomic_DNA"/>
</dbReference>
<dbReference type="FunFam" id="1.20.58.760:FF:000001">
    <property type="entry name" value="ATP-dependent zinc metalloprotease FtsH"/>
    <property type="match status" value="1"/>
</dbReference>
<comment type="similarity">
    <text evidence="4">In the N-terminal section; belongs to the AAA ATPase family.</text>
</comment>
<feature type="region of interest" description="Disordered" evidence="15">
    <location>
        <begin position="256"/>
        <end position="288"/>
    </location>
</feature>
<dbReference type="GO" id="GO:0010304">
    <property type="term" value="P:PSII associated light-harvesting complex II catabolic process"/>
    <property type="evidence" value="ECO:0007669"/>
    <property type="project" value="UniProtKB-ARBA"/>
</dbReference>
<feature type="compositionally biased region" description="Low complexity" evidence="15">
    <location>
        <begin position="270"/>
        <end position="284"/>
    </location>
</feature>
<dbReference type="Gene3D" id="3.40.50.300">
    <property type="entry name" value="P-loop containing nucleotide triphosphate hydrolases"/>
    <property type="match status" value="1"/>
</dbReference>
<reference evidence="17" key="1">
    <citation type="submission" date="2022-10" db="EMBL/GenBank/DDBJ databases">
        <authorList>
            <person name="Chen Y."/>
            <person name="Dougan E. K."/>
            <person name="Chan C."/>
            <person name="Rhodes N."/>
            <person name="Thang M."/>
        </authorList>
    </citation>
    <scope>NUCLEOTIDE SEQUENCE</scope>
</reference>
<dbReference type="InterPro" id="IPR003960">
    <property type="entry name" value="ATPase_AAA_CS"/>
</dbReference>
<dbReference type="SUPFAM" id="SSF52540">
    <property type="entry name" value="P-loop containing nucleoside triphosphate hydrolases"/>
    <property type="match status" value="1"/>
</dbReference>
<reference evidence="18 19" key="2">
    <citation type="submission" date="2024-05" db="EMBL/GenBank/DDBJ databases">
        <authorList>
            <person name="Chen Y."/>
            <person name="Shah S."/>
            <person name="Dougan E. K."/>
            <person name="Thang M."/>
            <person name="Chan C."/>
        </authorList>
    </citation>
    <scope>NUCLEOTIDE SEQUENCE [LARGE SCALE GENOMIC DNA]</scope>
</reference>
<keyword evidence="10" id="KW-0862">Zinc</keyword>
<keyword evidence="5" id="KW-0645">Protease</keyword>
<comment type="similarity">
    <text evidence="3">In the C-terminal section; belongs to the peptidase M41 family.</text>
</comment>
<evidence type="ECO:0000313" key="18">
    <source>
        <dbReference type="EMBL" id="CAL4783622.1"/>
    </source>
</evidence>
<evidence type="ECO:0000256" key="9">
    <source>
        <dbReference type="ARBA" id="ARBA00022801"/>
    </source>
</evidence>
<keyword evidence="9" id="KW-0378">Hydrolase</keyword>
<evidence type="ECO:0000256" key="10">
    <source>
        <dbReference type="ARBA" id="ARBA00022833"/>
    </source>
</evidence>
<evidence type="ECO:0000256" key="1">
    <source>
        <dbReference type="ARBA" id="ARBA00001947"/>
    </source>
</evidence>
<dbReference type="HAMAP" id="MF_01458">
    <property type="entry name" value="FtsH"/>
    <property type="match status" value="1"/>
</dbReference>
<gene>
    <name evidence="17" type="ORF">C1SCF055_LOCUS22802</name>
</gene>
<dbReference type="Gene3D" id="1.10.8.60">
    <property type="match status" value="1"/>
</dbReference>
<dbReference type="SUPFAM" id="SSF103473">
    <property type="entry name" value="MFS general substrate transporter"/>
    <property type="match status" value="1"/>
</dbReference>
<dbReference type="Pfam" id="PF00004">
    <property type="entry name" value="AAA"/>
    <property type="match status" value="1"/>
</dbReference>
<dbReference type="InterPro" id="IPR011546">
    <property type="entry name" value="Pept_M41_FtsH_extracell"/>
</dbReference>
<proteinExistence type="inferred from homology"/>
<dbReference type="FunFam" id="1.10.8.60:FF:000001">
    <property type="entry name" value="ATP-dependent zinc metalloprotease FtsH"/>
    <property type="match status" value="1"/>
</dbReference>
<dbReference type="GO" id="GO:0016887">
    <property type="term" value="F:ATP hydrolysis activity"/>
    <property type="evidence" value="ECO:0007669"/>
    <property type="project" value="InterPro"/>
</dbReference>